<evidence type="ECO:0000256" key="6">
    <source>
        <dbReference type="ARBA" id="ARBA00022840"/>
    </source>
</evidence>
<protein>
    <recommendedName>
        <fullName evidence="3 9">DNA repair protein RecN</fullName>
    </recommendedName>
    <alternativeName>
        <fullName evidence="8 9">Recombination protein N</fullName>
    </alternativeName>
</protein>
<evidence type="ECO:0000256" key="8">
    <source>
        <dbReference type="ARBA" id="ARBA00033408"/>
    </source>
</evidence>
<feature type="coiled-coil region" evidence="10">
    <location>
        <begin position="154"/>
        <end position="181"/>
    </location>
</feature>
<keyword evidence="4" id="KW-0547">Nucleotide-binding</keyword>
<keyword evidence="7 9" id="KW-0234">DNA repair</keyword>
<dbReference type="SUPFAM" id="SSF52540">
    <property type="entry name" value="P-loop containing nucleoside triphosphate hydrolases"/>
    <property type="match status" value="1"/>
</dbReference>
<keyword evidence="5 9" id="KW-0227">DNA damage</keyword>
<proteinExistence type="inferred from homology"/>
<feature type="domain" description="RecF/RecN/SMC N-terminal" evidence="11">
    <location>
        <begin position="1"/>
        <end position="513"/>
    </location>
</feature>
<dbReference type="Pfam" id="PF02463">
    <property type="entry name" value="SMC_N"/>
    <property type="match status" value="1"/>
</dbReference>
<evidence type="ECO:0000259" key="11">
    <source>
        <dbReference type="Pfam" id="PF02463"/>
    </source>
</evidence>
<sequence>MLEKLTVKNVALIKGAELEFSNGLNVLSGETGSGKSVILDSINFVLGAKADKTMIRYGEEACAVSAVFSLEEDSAVFGMLDELDIEKDELLIVSRRLRQDGKGGIKVNGAPVNATMLRKITSSLVDVHGQSEHFYLLSAAHQLETIDRYAGDAVAAEKENLKNLAEERRELKGKLRALGGDEAERGRRLDILKYQLDEIEKADLKEGEEEELLAKRLILANAEKIMQGLAEAGEFLGGDGAAVDALGGAKRALADLSRYGEDYASLAERLENIVLEAEDISETVRSMADDFSYDEREAEEVESRLDLIKSLKKKYGNSIGQIFSYRDKIAEETELLEHCDEEFAKLSGSLGKVRKKIYDACVRLTAARKNAAEEFCKKVESELKTLNIKNARFCAEFADYGEEVAESAGENGADSVRLLFSANAGEPLKPLDKVISGGEMSRLMLAIKTQMSGLNEISTYIFDEIDAGISGGTAKVVAEKFADISLQRQIIAVSHLAQIVSMADTNFLISKHETDDGKTLTDIEKLSGESLRGELIRLIGGAAQSNAAAKLADELRSDALAYKTEHRSR</sequence>
<keyword evidence="6" id="KW-0067">ATP-binding</keyword>
<accession>A0A9D2IDU6</accession>
<evidence type="ECO:0000256" key="2">
    <source>
        <dbReference type="ARBA" id="ARBA00009441"/>
    </source>
</evidence>
<dbReference type="Proteomes" id="UP000824132">
    <property type="component" value="Unassembled WGS sequence"/>
</dbReference>
<reference evidence="12" key="1">
    <citation type="journal article" date="2021" name="PeerJ">
        <title>Extensive microbial diversity within the chicken gut microbiome revealed by metagenomics and culture.</title>
        <authorList>
            <person name="Gilroy R."/>
            <person name="Ravi A."/>
            <person name="Getino M."/>
            <person name="Pursley I."/>
            <person name="Horton D.L."/>
            <person name="Alikhan N.F."/>
            <person name="Baker D."/>
            <person name="Gharbi K."/>
            <person name="Hall N."/>
            <person name="Watson M."/>
            <person name="Adriaenssens E.M."/>
            <person name="Foster-Nyarko E."/>
            <person name="Jarju S."/>
            <person name="Secka A."/>
            <person name="Antonio M."/>
            <person name="Oren A."/>
            <person name="Chaudhuri R.R."/>
            <person name="La Ragione R."/>
            <person name="Hildebrand F."/>
            <person name="Pallen M.J."/>
        </authorList>
    </citation>
    <scope>NUCLEOTIDE SEQUENCE</scope>
    <source>
        <strain evidence="12">CHK187-5294</strain>
    </source>
</reference>
<comment type="similarity">
    <text evidence="2 9">Belongs to the RecN family.</text>
</comment>
<dbReference type="InterPro" id="IPR003395">
    <property type="entry name" value="RecF/RecN/SMC_N"/>
</dbReference>
<evidence type="ECO:0000256" key="3">
    <source>
        <dbReference type="ARBA" id="ARBA00021315"/>
    </source>
</evidence>
<keyword evidence="10" id="KW-0175">Coiled coil</keyword>
<dbReference type="CDD" id="cd03241">
    <property type="entry name" value="ABC_RecN"/>
    <property type="match status" value="2"/>
</dbReference>
<evidence type="ECO:0000256" key="7">
    <source>
        <dbReference type="ARBA" id="ARBA00023204"/>
    </source>
</evidence>
<evidence type="ECO:0000256" key="5">
    <source>
        <dbReference type="ARBA" id="ARBA00022763"/>
    </source>
</evidence>
<dbReference type="GO" id="GO:0009432">
    <property type="term" value="P:SOS response"/>
    <property type="evidence" value="ECO:0007669"/>
    <property type="project" value="TreeGrafter"/>
</dbReference>
<gene>
    <name evidence="12" type="primary">recN</name>
    <name evidence="12" type="ORF">H9727_05035</name>
</gene>
<dbReference type="GO" id="GO:0006281">
    <property type="term" value="P:DNA repair"/>
    <property type="evidence" value="ECO:0007669"/>
    <property type="project" value="UniProtKB-KW"/>
</dbReference>
<dbReference type="InterPro" id="IPR027417">
    <property type="entry name" value="P-loop_NTPase"/>
</dbReference>
<dbReference type="GO" id="GO:0043590">
    <property type="term" value="C:bacterial nucleoid"/>
    <property type="evidence" value="ECO:0007669"/>
    <property type="project" value="TreeGrafter"/>
</dbReference>
<organism evidence="12 13">
    <name type="scientific">Candidatus Borkfalkia avistercoris</name>
    <dbReference type="NCBI Taxonomy" id="2838504"/>
    <lineage>
        <taxon>Bacteria</taxon>
        <taxon>Bacillati</taxon>
        <taxon>Bacillota</taxon>
        <taxon>Clostridia</taxon>
        <taxon>Christensenellales</taxon>
        <taxon>Christensenellaceae</taxon>
        <taxon>Candidatus Borkfalkia</taxon>
    </lineage>
</organism>
<dbReference type="NCBIfam" id="TIGR00634">
    <property type="entry name" value="recN"/>
    <property type="match status" value="1"/>
</dbReference>
<reference evidence="12" key="2">
    <citation type="submission" date="2021-04" db="EMBL/GenBank/DDBJ databases">
        <authorList>
            <person name="Gilroy R."/>
        </authorList>
    </citation>
    <scope>NUCLEOTIDE SEQUENCE</scope>
    <source>
        <strain evidence="12">CHK187-5294</strain>
    </source>
</reference>
<dbReference type="InterPro" id="IPR004604">
    <property type="entry name" value="DNA_recomb/repair_RecN"/>
</dbReference>
<evidence type="ECO:0000256" key="4">
    <source>
        <dbReference type="ARBA" id="ARBA00022741"/>
    </source>
</evidence>
<dbReference type="PANTHER" id="PTHR11059:SF0">
    <property type="entry name" value="DNA REPAIR PROTEIN RECN"/>
    <property type="match status" value="1"/>
</dbReference>
<dbReference type="EMBL" id="DXCL01000026">
    <property type="protein sequence ID" value="HIZ03633.1"/>
    <property type="molecule type" value="Genomic_DNA"/>
</dbReference>
<evidence type="ECO:0000313" key="13">
    <source>
        <dbReference type="Proteomes" id="UP000824132"/>
    </source>
</evidence>
<comment type="caution">
    <text evidence="12">The sequence shown here is derived from an EMBL/GenBank/DDBJ whole genome shotgun (WGS) entry which is preliminary data.</text>
</comment>
<dbReference type="AlphaFoldDB" id="A0A9D2IDU6"/>
<evidence type="ECO:0000256" key="1">
    <source>
        <dbReference type="ARBA" id="ARBA00003618"/>
    </source>
</evidence>
<comment type="function">
    <text evidence="1 9">May be involved in recombinational repair of damaged DNA.</text>
</comment>
<dbReference type="GO" id="GO:0006310">
    <property type="term" value="P:DNA recombination"/>
    <property type="evidence" value="ECO:0007669"/>
    <property type="project" value="InterPro"/>
</dbReference>
<evidence type="ECO:0000313" key="12">
    <source>
        <dbReference type="EMBL" id="HIZ03633.1"/>
    </source>
</evidence>
<evidence type="ECO:0000256" key="9">
    <source>
        <dbReference type="PIRNR" id="PIRNR003128"/>
    </source>
</evidence>
<evidence type="ECO:0000256" key="10">
    <source>
        <dbReference type="SAM" id="Coils"/>
    </source>
</evidence>
<dbReference type="PANTHER" id="PTHR11059">
    <property type="entry name" value="DNA REPAIR PROTEIN RECN"/>
    <property type="match status" value="1"/>
</dbReference>
<dbReference type="PIRSF" id="PIRSF003128">
    <property type="entry name" value="RecN"/>
    <property type="match status" value="1"/>
</dbReference>
<name>A0A9D2IDU6_9FIRM</name>
<dbReference type="GO" id="GO:0005524">
    <property type="term" value="F:ATP binding"/>
    <property type="evidence" value="ECO:0007669"/>
    <property type="project" value="UniProtKB-KW"/>
</dbReference>
<dbReference type="Gene3D" id="3.40.50.300">
    <property type="entry name" value="P-loop containing nucleotide triphosphate hydrolases"/>
    <property type="match status" value="2"/>
</dbReference>